<keyword evidence="2" id="KW-1185">Reference proteome</keyword>
<proteinExistence type="predicted"/>
<name>A0ABQ8V6B0_9AGAR</name>
<feature type="non-terminal residue" evidence="1">
    <location>
        <position position="93"/>
    </location>
</feature>
<evidence type="ECO:0000313" key="1">
    <source>
        <dbReference type="EMBL" id="KAJ4476522.1"/>
    </source>
</evidence>
<accession>A0ABQ8V6B0</accession>
<evidence type="ECO:0000313" key="2">
    <source>
        <dbReference type="Proteomes" id="UP001150217"/>
    </source>
</evidence>
<organism evidence="1 2">
    <name type="scientific">Lentinula lateritia</name>
    <dbReference type="NCBI Taxonomy" id="40482"/>
    <lineage>
        <taxon>Eukaryota</taxon>
        <taxon>Fungi</taxon>
        <taxon>Dikarya</taxon>
        <taxon>Basidiomycota</taxon>
        <taxon>Agaricomycotina</taxon>
        <taxon>Agaricomycetes</taxon>
        <taxon>Agaricomycetidae</taxon>
        <taxon>Agaricales</taxon>
        <taxon>Marasmiineae</taxon>
        <taxon>Omphalotaceae</taxon>
        <taxon>Lentinula</taxon>
    </lineage>
</organism>
<feature type="non-terminal residue" evidence="1">
    <location>
        <position position="1"/>
    </location>
</feature>
<dbReference type="EMBL" id="JANVFT010000070">
    <property type="protein sequence ID" value="KAJ4476522.1"/>
    <property type="molecule type" value="Genomic_DNA"/>
</dbReference>
<reference evidence="1" key="1">
    <citation type="submission" date="2022-08" db="EMBL/GenBank/DDBJ databases">
        <title>A Global Phylogenomic Analysis of the Shiitake Genus Lentinula.</title>
        <authorList>
            <consortium name="DOE Joint Genome Institute"/>
            <person name="Sierra-Patev S."/>
            <person name="Min B."/>
            <person name="Naranjo-Ortiz M."/>
            <person name="Looney B."/>
            <person name="Konkel Z."/>
            <person name="Slot J.C."/>
            <person name="Sakamoto Y."/>
            <person name="Steenwyk J.L."/>
            <person name="Rokas A."/>
            <person name="Carro J."/>
            <person name="Camarero S."/>
            <person name="Ferreira P."/>
            <person name="Molpeceres G."/>
            <person name="Ruiz-Duenas F.J."/>
            <person name="Serrano A."/>
            <person name="Henrissat B."/>
            <person name="Drula E."/>
            <person name="Hughes K.W."/>
            <person name="Mata J.L."/>
            <person name="Ishikawa N.K."/>
            <person name="Vargas-Isla R."/>
            <person name="Ushijima S."/>
            <person name="Smith C.A."/>
            <person name="Ahrendt S."/>
            <person name="Andreopoulos W."/>
            <person name="He G."/>
            <person name="Labutti K."/>
            <person name="Lipzen A."/>
            <person name="Ng V."/>
            <person name="Riley R."/>
            <person name="Sandor L."/>
            <person name="Barry K."/>
            <person name="Martinez A.T."/>
            <person name="Xiao Y."/>
            <person name="Gibbons J.G."/>
            <person name="Terashima K."/>
            <person name="Grigoriev I.V."/>
            <person name="Hibbett D.S."/>
        </authorList>
    </citation>
    <scope>NUCLEOTIDE SEQUENCE</scope>
    <source>
        <strain evidence="1">RHP3577 ss4</strain>
    </source>
</reference>
<comment type="caution">
    <text evidence="1">The sequence shown here is derived from an EMBL/GenBank/DDBJ whole genome shotgun (WGS) entry which is preliminary data.</text>
</comment>
<sequence length="93" mass="10625">ERGYPRYLEELGPHINQPNLEYLMRRFLQEQLDQSDDSSTSSTYDIGINSLPEIASMIKVLHSAVAVYFAPSNPCGIRGMRCERIRSTPSWYG</sequence>
<dbReference type="Proteomes" id="UP001150217">
    <property type="component" value="Unassembled WGS sequence"/>
</dbReference>
<protein>
    <submittedName>
        <fullName evidence="1">Uncharacterized protein</fullName>
    </submittedName>
</protein>
<gene>
    <name evidence="1" type="ORF">C8R41DRAFT_702463</name>
</gene>